<comment type="caution">
    <text evidence="1">The sequence shown here is derived from an EMBL/GenBank/DDBJ whole genome shotgun (WGS) entry which is preliminary data.</text>
</comment>
<protein>
    <submittedName>
        <fullName evidence="1">Uncharacterized protein</fullName>
    </submittedName>
</protein>
<name>A0ABW5HIV5_9PSEU</name>
<reference evidence="2" key="1">
    <citation type="journal article" date="2019" name="Int. J. Syst. Evol. Microbiol.">
        <title>The Global Catalogue of Microorganisms (GCM) 10K type strain sequencing project: providing services to taxonomists for standard genome sequencing and annotation.</title>
        <authorList>
            <consortium name="The Broad Institute Genomics Platform"/>
            <consortium name="The Broad Institute Genome Sequencing Center for Infectious Disease"/>
            <person name="Wu L."/>
            <person name="Ma J."/>
        </authorList>
    </citation>
    <scope>NUCLEOTIDE SEQUENCE [LARGE SCALE GENOMIC DNA]</scope>
    <source>
        <strain evidence="2">CGMCC 4.7641</strain>
    </source>
</reference>
<organism evidence="1 2">
    <name type="scientific">Amycolatopsis silviterrae</name>
    <dbReference type="NCBI Taxonomy" id="1656914"/>
    <lineage>
        <taxon>Bacteria</taxon>
        <taxon>Bacillati</taxon>
        <taxon>Actinomycetota</taxon>
        <taxon>Actinomycetes</taxon>
        <taxon>Pseudonocardiales</taxon>
        <taxon>Pseudonocardiaceae</taxon>
        <taxon>Amycolatopsis</taxon>
    </lineage>
</organism>
<dbReference type="Proteomes" id="UP001597483">
    <property type="component" value="Unassembled WGS sequence"/>
</dbReference>
<gene>
    <name evidence="1" type="ORF">ACFSVL_37300</name>
</gene>
<keyword evidence="2" id="KW-1185">Reference proteome</keyword>
<accession>A0ABW5HIV5</accession>
<sequence length="40" mass="4087">MAGKVQRTAAAWVLLVDGGLSVASPAAFLRPDLPARLLPG</sequence>
<dbReference type="EMBL" id="JBHUKS010000030">
    <property type="protein sequence ID" value="MFD2473106.1"/>
    <property type="molecule type" value="Genomic_DNA"/>
</dbReference>
<proteinExistence type="predicted"/>
<dbReference type="RefSeq" id="WP_378311326.1">
    <property type="nucleotide sequence ID" value="NZ_JBHUKS010000030.1"/>
</dbReference>
<evidence type="ECO:0000313" key="1">
    <source>
        <dbReference type="EMBL" id="MFD2473106.1"/>
    </source>
</evidence>
<evidence type="ECO:0000313" key="2">
    <source>
        <dbReference type="Proteomes" id="UP001597483"/>
    </source>
</evidence>